<reference evidence="1 2" key="2">
    <citation type="journal article" date="2016" name="Microb. Ecol.">
        <title>Genome Characteristics of a Novel Type I Methanotroph (Sn10-6) Isolated from a Flooded Indian Rice Field.</title>
        <authorList>
            <person name="Rahalkar M.C."/>
            <person name="Pandit P.S."/>
            <person name="Dhakephalkar P.K."/>
            <person name="Pore S."/>
            <person name="Arora P."/>
            <person name="Kapse N."/>
        </authorList>
    </citation>
    <scope>NUCLEOTIDE SEQUENCE [LARGE SCALE GENOMIC DNA]</scope>
    <source>
        <strain evidence="1 2">Sn10-6</strain>
    </source>
</reference>
<evidence type="ECO:0000313" key="1">
    <source>
        <dbReference type="EMBL" id="KJV06183.1"/>
    </source>
</evidence>
<evidence type="ECO:0000313" key="2">
    <source>
        <dbReference type="Proteomes" id="UP000033684"/>
    </source>
</evidence>
<dbReference type="Proteomes" id="UP000033684">
    <property type="component" value="Unassembled WGS sequence"/>
</dbReference>
<keyword evidence="2" id="KW-1185">Reference proteome</keyword>
<dbReference type="AlphaFoldDB" id="A0A0F3II16"/>
<dbReference type="EMBL" id="LAJX01000129">
    <property type="protein sequence ID" value="KJV06183.1"/>
    <property type="molecule type" value="Genomic_DNA"/>
</dbReference>
<name>A0A0F3II16_9GAMM</name>
<sequence>MCLNNTTAFAYPAFVQPTGASGCTSCHNDSYGNGFKPGVLAAYEDDGLDGLKDYIEELENNATKNTKPVIKPINDKWDITVGEAGLTIPIHVYDAENDSFDLHGSAPTGFKFSGVYIDNKTTQLPTID</sequence>
<protein>
    <submittedName>
        <fullName evidence="1">Uncharacterized protein</fullName>
    </submittedName>
</protein>
<feature type="non-terminal residue" evidence="1">
    <location>
        <position position="128"/>
    </location>
</feature>
<proteinExistence type="predicted"/>
<organism evidence="1 2">
    <name type="scientific">Methylocucumis oryzae</name>
    <dbReference type="NCBI Taxonomy" id="1632867"/>
    <lineage>
        <taxon>Bacteria</taxon>
        <taxon>Pseudomonadati</taxon>
        <taxon>Pseudomonadota</taxon>
        <taxon>Gammaproteobacteria</taxon>
        <taxon>Methylococcales</taxon>
        <taxon>Methylococcaceae</taxon>
        <taxon>Methylocucumis</taxon>
    </lineage>
</organism>
<comment type="caution">
    <text evidence="1">The sequence shown here is derived from an EMBL/GenBank/DDBJ whole genome shotgun (WGS) entry which is preliminary data.</text>
</comment>
<reference evidence="2" key="1">
    <citation type="submission" date="2015-03" db="EMBL/GenBank/DDBJ databases">
        <title>Draft genome sequence of a novel methanotroph (Sn10-6) isolated from flooded ricefield rhizosphere in India.</title>
        <authorList>
            <person name="Pandit P.S."/>
            <person name="Pore S.D."/>
            <person name="Arora P."/>
            <person name="Kapse N.G."/>
            <person name="Dhakephalkar P.K."/>
            <person name="Rahalkar M.C."/>
        </authorList>
    </citation>
    <scope>NUCLEOTIDE SEQUENCE [LARGE SCALE GENOMIC DNA]</scope>
    <source>
        <strain evidence="2">Sn10-6</strain>
    </source>
</reference>
<accession>A0A0F3II16</accession>
<gene>
    <name evidence="1" type="ORF">VZ94_13005</name>
</gene>